<evidence type="ECO:0000313" key="1">
    <source>
        <dbReference type="EMBL" id="CAF4668899.1"/>
    </source>
</evidence>
<proteinExistence type="predicted"/>
<gene>
    <name evidence="1" type="ORF">BYL167_LOCUS42889</name>
    <name evidence="3" type="ORF">BYL167_LOCUS45403</name>
    <name evidence="2" type="ORF">GIL414_LOCUS42014</name>
</gene>
<evidence type="ECO:0000313" key="3">
    <source>
        <dbReference type="EMBL" id="CAF4734319.1"/>
    </source>
</evidence>
<dbReference type="Proteomes" id="UP000681720">
    <property type="component" value="Unassembled WGS sequence"/>
</dbReference>
<feature type="non-terminal residue" evidence="3">
    <location>
        <position position="31"/>
    </location>
</feature>
<dbReference type="Proteomes" id="UP000681967">
    <property type="component" value="Unassembled WGS sequence"/>
</dbReference>
<dbReference type="EMBL" id="CAJOBJ010120614">
    <property type="protein sequence ID" value="CAF4674146.1"/>
    <property type="molecule type" value="Genomic_DNA"/>
</dbReference>
<comment type="caution">
    <text evidence="3">The sequence shown here is derived from an EMBL/GenBank/DDBJ whole genome shotgun (WGS) entry which is preliminary data.</text>
</comment>
<name>A0A8S3ANM3_9BILA</name>
<evidence type="ECO:0000313" key="4">
    <source>
        <dbReference type="Proteomes" id="UP000681967"/>
    </source>
</evidence>
<accession>A0A8S3ANM3</accession>
<dbReference type="AlphaFoldDB" id="A0A8S3ANM3"/>
<evidence type="ECO:0000313" key="2">
    <source>
        <dbReference type="EMBL" id="CAF4674146.1"/>
    </source>
</evidence>
<reference evidence="3" key="1">
    <citation type="submission" date="2021-02" db="EMBL/GenBank/DDBJ databases">
        <authorList>
            <person name="Nowell W R."/>
        </authorList>
    </citation>
    <scope>NUCLEOTIDE SEQUENCE</scope>
</reference>
<dbReference type="EMBL" id="CAJOBH010125844">
    <property type="protein sequence ID" value="CAF4734319.1"/>
    <property type="molecule type" value="Genomic_DNA"/>
</dbReference>
<sequence length="31" mass="3866">MRFRQWISPTYKNLYDVCLNQAPFYQNEVIK</sequence>
<dbReference type="EMBL" id="CAJOBH010112549">
    <property type="protein sequence ID" value="CAF4668899.1"/>
    <property type="molecule type" value="Genomic_DNA"/>
</dbReference>
<organism evidence="3 4">
    <name type="scientific">Rotaria magnacalcarata</name>
    <dbReference type="NCBI Taxonomy" id="392030"/>
    <lineage>
        <taxon>Eukaryota</taxon>
        <taxon>Metazoa</taxon>
        <taxon>Spiralia</taxon>
        <taxon>Gnathifera</taxon>
        <taxon>Rotifera</taxon>
        <taxon>Eurotatoria</taxon>
        <taxon>Bdelloidea</taxon>
        <taxon>Philodinida</taxon>
        <taxon>Philodinidae</taxon>
        <taxon>Rotaria</taxon>
    </lineage>
</organism>
<protein>
    <submittedName>
        <fullName evidence="3">Uncharacterized protein</fullName>
    </submittedName>
</protein>